<dbReference type="InterPro" id="IPR037138">
    <property type="entry name" value="His_deacetylse_dom_sf"/>
</dbReference>
<dbReference type="EMBL" id="CAJVPV010041295">
    <property type="protein sequence ID" value="CAG8761855.1"/>
    <property type="molecule type" value="Genomic_DNA"/>
</dbReference>
<keyword evidence="3" id="KW-0479">Metal-binding</keyword>
<name>A0A9N9J2E4_9GLOM</name>
<protein>
    <submittedName>
        <fullName evidence="7">9663_t:CDS:1</fullName>
    </submittedName>
</protein>
<evidence type="ECO:0000256" key="5">
    <source>
        <dbReference type="ARBA" id="ARBA00022833"/>
    </source>
</evidence>
<evidence type="ECO:0000256" key="4">
    <source>
        <dbReference type="ARBA" id="ARBA00022801"/>
    </source>
</evidence>
<evidence type="ECO:0000256" key="3">
    <source>
        <dbReference type="ARBA" id="ARBA00022723"/>
    </source>
</evidence>
<organism evidence="7 8">
    <name type="scientific">Acaulospora morrowiae</name>
    <dbReference type="NCBI Taxonomy" id="94023"/>
    <lineage>
        <taxon>Eukaryota</taxon>
        <taxon>Fungi</taxon>
        <taxon>Fungi incertae sedis</taxon>
        <taxon>Mucoromycota</taxon>
        <taxon>Glomeromycotina</taxon>
        <taxon>Glomeromycetes</taxon>
        <taxon>Diversisporales</taxon>
        <taxon>Acaulosporaceae</taxon>
        <taxon>Acaulospora</taxon>
    </lineage>
</organism>
<dbReference type="GO" id="GO:0004407">
    <property type="term" value="F:histone deacetylase activity"/>
    <property type="evidence" value="ECO:0007669"/>
    <property type="project" value="TreeGrafter"/>
</dbReference>
<evidence type="ECO:0000256" key="1">
    <source>
        <dbReference type="ARBA" id="ARBA00001947"/>
    </source>
</evidence>
<dbReference type="OrthoDB" id="424012at2759"/>
<accession>A0A9N9J2E4</accession>
<dbReference type="PANTHER" id="PTHR10625">
    <property type="entry name" value="HISTONE DEACETYLASE HDAC1-RELATED"/>
    <property type="match status" value="1"/>
</dbReference>
<keyword evidence="4" id="KW-0378">Hydrolase</keyword>
<dbReference type="Gene3D" id="3.40.800.20">
    <property type="entry name" value="Histone deacetylase domain"/>
    <property type="match status" value="1"/>
</dbReference>
<comment type="caution">
    <text evidence="7">The sequence shown here is derived from an EMBL/GenBank/DDBJ whole genome shotgun (WGS) entry which is preliminary data.</text>
</comment>
<dbReference type="InterPro" id="IPR023801">
    <property type="entry name" value="His_deacetylse_dom"/>
</dbReference>
<dbReference type="GO" id="GO:0040029">
    <property type="term" value="P:epigenetic regulation of gene expression"/>
    <property type="evidence" value="ECO:0007669"/>
    <property type="project" value="TreeGrafter"/>
</dbReference>
<comment type="similarity">
    <text evidence="2">Belongs to the histone deacetylase family.</text>
</comment>
<dbReference type="GO" id="GO:0016787">
    <property type="term" value="F:hydrolase activity"/>
    <property type="evidence" value="ECO:0007669"/>
    <property type="project" value="UniProtKB-KW"/>
</dbReference>
<dbReference type="GO" id="GO:0046872">
    <property type="term" value="F:metal ion binding"/>
    <property type="evidence" value="ECO:0007669"/>
    <property type="project" value="UniProtKB-KW"/>
</dbReference>
<dbReference type="InterPro" id="IPR023696">
    <property type="entry name" value="Ureohydrolase_dom_sf"/>
</dbReference>
<dbReference type="SUPFAM" id="SSF52768">
    <property type="entry name" value="Arginase/deacetylase"/>
    <property type="match status" value="1"/>
</dbReference>
<feature type="domain" description="Histone deacetylase" evidence="6">
    <location>
        <begin position="2"/>
        <end position="288"/>
    </location>
</feature>
<reference evidence="7" key="1">
    <citation type="submission" date="2021-06" db="EMBL/GenBank/DDBJ databases">
        <authorList>
            <person name="Kallberg Y."/>
            <person name="Tangrot J."/>
            <person name="Rosling A."/>
        </authorList>
    </citation>
    <scope>NUCLEOTIDE SEQUENCE</scope>
    <source>
        <strain evidence="7">CL551</strain>
    </source>
</reference>
<dbReference type="AlphaFoldDB" id="A0A9N9J2E4"/>
<feature type="non-terminal residue" evidence="7">
    <location>
        <position position="290"/>
    </location>
</feature>
<keyword evidence="8" id="KW-1185">Reference proteome</keyword>
<feature type="non-terminal residue" evidence="7">
    <location>
        <position position="1"/>
    </location>
</feature>
<evidence type="ECO:0000313" key="8">
    <source>
        <dbReference type="Proteomes" id="UP000789342"/>
    </source>
</evidence>
<dbReference type="Pfam" id="PF00850">
    <property type="entry name" value="Hist_deacetyl"/>
    <property type="match status" value="1"/>
</dbReference>
<evidence type="ECO:0000259" key="6">
    <source>
        <dbReference type="Pfam" id="PF00850"/>
    </source>
</evidence>
<sequence length="290" mass="32274">SPDRVVIIKNYLSQFRDIFEFHNPSDHGLDSILSVHDVDYIEYLKTAYTEWCNEGGDRNGVIPETFAHSKILNTAKNLKTVKSSLAKAGIYCFDLSCCITEDTWGAVYESAQVCISAAKELLNYNLERSGDIGVFALCRPPGHHANSNVCGGYCFLNNVAIATKLLIYDNSDEFKNQNKVVILDIDYHHGNGTQDIFYSQSNPLYVSFHASNDYPYFTGDESEVGSGEGEGFNINIPLPKETNDEEYVEKLKVVIQSRIIPYNANYLIVSLGVDTYKDDPIAGFGITTLG</sequence>
<keyword evidence="5" id="KW-0862">Zinc</keyword>
<dbReference type="Proteomes" id="UP000789342">
    <property type="component" value="Unassembled WGS sequence"/>
</dbReference>
<evidence type="ECO:0000256" key="2">
    <source>
        <dbReference type="ARBA" id="ARBA00005947"/>
    </source>
</evidence>
<proteinExistence type="inferred from homology"/>
<dbReference type="InterPro" id="IPR000286">
    <property type="entry name" value="HDACs"/>
</dbReference>
<dbReference type="PANTHER" id="PTHR10625:SF17">
    <property type="entry name" value="HISTONE DEACETYLASE 8"/>
    <property type="match status" value="1"/>
</dbReference>
<dbReference type="PRINTS" id="PR01270">
    <property type="entry name" value="HDASUPER"/>
</dbReference>
<evidence type="ECO:0000313" key="7">
    <source>
        <dbReference type="EMBL" id="CAG8761855.1"/>
    </source>
</evidence>
<gene>
    <name evidence="7" type="ORF">AMORRO_LOCUS15980</name>
</gene>
<comment type="cofactor">
    <cofactor evidence="1">
        <name>Zn(2+)</name>
        <dbReference type="ChEBI" id="CHEBI:29105"/>
    </cofactor>
</comment>